<organism evidence="2 4">
    <name type="scientific">Legionella gratiana</name>
    <dbReference type="NCBI Taxonomy" id="45066"/>
    <lineage>
        <taxon>Bacteria</taxon>
        <taxon>Pseudomonadati</taxon>
        <taxon>Pseudomonadota</taxon>
        <taxon>Gammaproteobacteria</taxon>
        <taxon>Legionellales</taxon>
        <taxon>Legionellaceae</taxon>
        <taxon>Legionella</taxon>
    </lineage>
</organism>
<gene>
    <name evidence="1" type="ORF">Lgra_1039</name>
    <name evidence="2" type="ORF">NCTC12388_00193</name>
</gene>
<evidence type="ECO:0000313" key="3">
    <source>
        <dbReference type="Proteomes" id="UP000054691"/>
    </source>
</evidence>
<accession>A0A378J0H0</accession>
<reference evidence="2 4" key="2">
    <citation type="submission" date="2018-06" db="EMBL/GenBank/DDBJ databases">
        <authorList>
            <consortium name="Pathogen Informatics"/>
            <person name="Doyle S."/>
        </authorList>
    </citation>
    <scope>NUCLEOTIDE SEQUENCE [LARGE SCALE GENOMIC DNA]</scope>
    <source>
        <strain evidence="2 4">NCTC12388</strain>
    </source>
</reference>
<dbReference type="Proteomes" id="UP000254476">
    <property type="component" value="Unassembled WGS sequence"/>
</dbReference>
<reference evidence="1 3" key="1">
    <citation type="submission" date="2015-11" db="EMBL/GenBank/DDBJ databases">
        <title>Genomic analysis of 38 Legionella species identifies large and diverse effector repertoires.</title>
        <authorList>
            <person name="Burstein D."/>
            <person name="Amaro F."/>
            <person name="Zusman T."/>
            <person name="Lifshitz Z."/>
            <person name="Cohen O."/>
            <person name="Gilbert J.A."/>
            <person name="Pupko T."/>
            <person name="Shuman H.A."/>
            <person name="Segal G."/>
        </authorList>
    </citation>
    <scope>NUCLEOTIDE SEQUENCE [LARGE SCALE GENOMIC DNA]</scope>
    <source>
        <strain evidence="1 3">Lyon 8420412</strain>
    </source>
</reference>
<evidence type="ECO:0000313" key="1">
    <source>
        <dbReference type="EMBL" id="KTD11581.1"/>
    </source>
</evidence>
<protein>
    <submittedName>
        <fullName evidence="2">SidC homolog</fullName>
    </submittedName>
</protein>
<sequence length="302" mass="35264">MQDKFDNLQDINYEIGTRSLTPDLLNYAIVTQEHYQFFKPMIDVRKLLHHVVRGEHDAVKQLLEQNIHLIFQQGNITDCSGRTFEHISAFEYALWALDEHMWKTMLECIPNNTKGKAVLVQLLAQYHQINTEKVTYSLNGKTITEMHFDFENTIIRELQIQVNSLHAVRNWNAIDKQWRQEVGGAQKLLPMHVIDEYCSNVPFVPVPQFTSRPKSSRTFYNWTTQQYEHWFDVASKLGSHFAIYKVQRQWAVGDDSAEQQGIAGDLVALKELFKIRTKAFNNLKSELEKMITVNNQPQVLRI</sequence>
<evidence type="ECO:0000313" key="2">
    <source>
        <dbReference type="EMBL" id="STX41222.1"/>
    </source>
</evidence>
<dbReference type="RefSeq" id="WP_058498213.1">
    <property type="nucleotide sequence ID" value="NZ_CAAAHW010000006.1"/>
</dbReference>
<keyword evidence="3" id="KW-1185">Reference proteome</keyword>
<dbReference type="STRING" id="45066.Lgra_1039"/>
<name>A0A378J0H0_9GAMM</name>
<dbReference type="OrthoDB" id="5652138at2"/>
<dbReference type="AlphaFoldDB" id="A0A378J0H0"/>
<proteinExistence type="predicted"/>
<evidence type="ECO:0000313" key="4">
    <source>
        <dbReference type="Proteomes" id="UP000254476"/>
    </source>
</evidence>
<dbReference type="Proteomes" id="UP000054691">
    <property type="component" value="Unassembled WGS sequence"/>
</dbReference>
<dbReference type="EMBL" id="LNYE01000020">
    <property type="protein sequence ID" value="KTD11581.1"/>
    <property type="molecule type" value="Genomic_DNA"/>
</dbReference>
<dbReference type="EMBL" id="UGOB01000001">
    <property type="protein sequence ID" value="STX41222.1"/>
    <property type="molecule type" value="Genomic_DNA"/>
</dbReference>